<protein>
    <submittedName>
        <fullName evidence="1">Uncharacterized protein</fullName>
    </submittedName>
</protein>
<evidence type="ECO:0000313" key="1">
    <source>
        <dbReference type="EMBL" id="CAD8205521.1"/>
    </source>
</evidence>
<dbReference type="Proteomes" id="UP000689195">
    <property type="component" value="Unassembled WGS sequence"/>
</dbReference>
<organism evidence="1 2">
    <name type="scientific">Paramecium pentaurelia</name>
    <dbReference type="NCBI Taxonomy" id="43138"/>
    <lineage>
        <taxon>Eukaryota</taxon>
        <taxon>Sar</taxon>
        <taxon>Alveolata</taxon>
        <taxon>Ciliophora</taxon>
        <taxon>Intramacronucleata</taxon>
        <taxon>Oligohymenophorea</taxon>
        <taxon>Peniculida</taxon>
        <taxon>Parameciidae</taxon>
        <taxon>Paramecium</taxon>
    </lineage>
</organism>
<evidence type="ECO:0000313" key="2">
    <source>
        <dbReference type="Proteomes" id="UP000689195"/>
    </source>
</evidence>
<keyword evidence="2" id="KW-1185">Reference proteome</keyword>
<dbReference type="AlphaFoldDB" id="A0A8S1XVQ7"/>
<proteinExistence type="predicted"/>
<gene>
    <name evidence="1" type="ORF">PPENT_87.1.T1410001</name>
</gene>
<accession>A0A8S1XVQ7</accession>
<reference evidence="1" key="1">
    <citation type="submission" date="2021-01" db="EMBL/GenBank/DDBJ databases">
        <authorList>
            <consortium name="Genoscope - CEA"/>
            <person name="William W."/>
        </authorList>
    </citation>
    <scope>NUCLEOTIDE SEQUENCE</scope>
</reference>
<dbReference type="EMBL" id="CAJJDO010000141">
    <property type="protein sequence ID" value="CAD8205521.1"/>
    <property type="molecule type" value="Genomic_DNA"/>
</dbReference>
<sequence>MSQKRKFHRDYGLDLIVCMRVILTKQSVEIIRIKNTSLIGWIIIFSIDISEFNMNGTQVFNCT</sequence>
<comment type="caution">
    <text evidence="1">The sequence shown here is derived from an EMBL/GenBank/DDBJ whole genome shotgun (WGS) entry which is preliminary data.</text>
</comment>
<name>A0A8S1XVQ7_9CILI</name>